<gene>
    <name evidence="2" type="ORF">CTI12_AA273780</name>
</gene>
<dbReference type="PANTHER" id="PTHR14523">
    <property type="entry name" value="UNCHARACTERIZED PROTEIN C17ORF53 HOMOLOG"/>
    <property type="match status" value="1"/>
</dbReference>
<dbReference type="Pfam" id="PF15072">
    <property type="entry name" value="HROB"/>
    <property type="match status" value="1"/>
</dbReference>
<accession>A0A2U1N4P9</accession>
<evidence type="ECO:0000259" key="1">
    <source>
        <dbReference type="Pfam" id="PF15072"/>
    </source>
</evidence>
<keyword evidence="3" id="KW-1185">Reference proteome</keyword>
<dbReference type="InterPro" id="IPR058570">
    <property type="entry name" value="HROB_OB"/>
</dbReference>
<dbReference type="OrthoDB" id="550780at2759"/>
<name>A0A2U1N4P9_ARTAN</name>
<dbReference type="GO" id="GO:0000725">
    <property type="term" value="P:recombinational repair"/>
    <property type="evidence" value="ECO:0007669"/>
    <property type="project" value="InterPro"/>
</dbReference>
<reference evidence="2 3" key="1">
    <citation type="journal article" date="2018" name="Mol. Plant">
        <title>The genome of Artemisia annua provides insight into the evolution of Asteraceae family and artemisinin biosynthesis.</title>
        <authorList>
            <person name="Shen Q."/>
            <person name="Zhang L."/>
            <person name="Liao Z."/>
            <person name="Wang S."/>
            <person name="Yan T."/>
            <person name="Shi P."/>
            <person name="Liu M."/>
            <person name="Fu X."/>
            <person name="Pan Q."/>
            <person name="Wang Y."/>
            <person name="Lv Z."/>
            <person name="Lu X."/>
            <person name="Zhang F."/>
            <person name="Jiang W."/>
            <person name="Ma Y."/>
            <person name="Chen M."/>
            <person name="Hao X."/>
            <person name="Li L."/>
            <person name="Tang Y."/>
            <person name="Lv G."/>
            <person name="Zhou Y."/>
            <person name="Sun X."/>
            <person name="Brodelius P.E."/>
            <person name="Rose J.K.C."/>
            <person name="Tang K."/>
        </authorList>
    </citation>
    <scope>NUCLEOTIDE SEQUENCE [LARGE SCALE GENOMIC DNA]</scope>
    <source>
        <strain evidence="3">cv. Huhao1</strain>
        <tissue evidence="2">Leaf</tissue>
    </source>
</reference>
<dbReference type="InterPro" id="IPR028045">
    <property type="entry name" value="HROB"/>
</dbReference>
<protein>
    <recommendedName>
        <fullName evidence="1">Homologous recombination OB-fold protein OB-fold domain-containing protein</fullName>
    </recommendedName>
</protein>
<dbReference type="EMBL" id="PKPP01003622">
    <property type="protein sequence ID" value="PWA68475.1"/>
    <property type="molecule type" value="Genomic_DNA"/>
</dbReference>
<dbReference type="PANTHER" id="PTHR14523:SF1">
    <property type="entry name" value="HOMOLOGOUS RECOMBINATION OB-FOLD PROTEIN"/>
    <property type="match status" value="1"/>
</dbReference>
<dbReference type="AlphaFoldDB" id="A0A2U1N4P9"/>
<evidence type="ECO:0000313" key="3">
    <source>
        <dbReference type="Proteomes" id="UP000245207"/>
    </source>
</evidence>
<organism evidence="2 3">
    <name type="scientific">Artemisia annua</name>
    <name type="common">Sweet wormwood</name>
    <dbReference type="NCBI Taxonomy" id="35608"/>
    <lineage>
        <taxon>Eukaryota</taxon>
        <taxon>Viridiplantae</taxon>
        <taxon>Streptophyta</taxon>
        <taxon>Embryophyta</taxon>
        <taxon>Tracheophyta</taxon>
        <taxon>Spermatophyta</taxon>
        <taxon>Magnoliopsida</taxon>
        <taxon>eudicotyledons</taxon>
        <taxon>Gunneridae</taxon>
        <taxon>Pentapetalae</taxon>
        <taxon>asterids</taxon>
        <taxon>campanulids</taxon>
        <taxon>Asterales</taxon>
        <taxon>Asteraceae</taxon>
        <taxon>Asteroideae</taxon>
        <taxon>Anthemideae</taxon>
        <taxon>Artemisiinae</taxon>
        <taxon>Artemisia</taxon>
    </lineage>
</organism>
<feature type="domain" description="Homologous recombination OB-fold protein OB-fold" evidence="1">
    <location>
        <begin position="57"/>
        <end position="145"/>
    </location>
</feature>
<dbReference type="Proteomes" id="UP000245207">
    <property type="component" value="Unassembled WGS sequence"/>
</dbReference>
<evidence type="ECO:0000313" key="2">
    <source>
        <dbReference type="EMBL" id="PWA68475.1"/>
    </source>
</evidence>
<comment type="caution">
    <text evidence="2">The sequence shown here is derived from an EMBL/GenBank/DDBJ whole genome shotgun (WGS) entry which is preliminary data.</text>
</comment>
<proteinExistence type="predicted"/>
<sequence>MEVRIIPGPAGIVQLAKRRKQAGVREGGQECVILTQEYIRKVVEDVGDIKSFINNGKVDQVVAIIKMCTPNALGDLTVTLKDLSGLMPGAIHHKIINEEGGYGKDIHVGAVVIVHNVLVFSPNRSHHSLHYLNITKKNLVKVFHKDTLYGNGSGEAWELGLNGHVSDSFSDSEEERFRIEPEEDWELGWCGWFWVKW</sequence>